<evidence type="ECO:0000313" key="2">
    <source>
        <dbReference type="Proteomes" id="UP000016932"/>
    </source>
</evidence>
<organism evidence="1 2">
    <name type="scientific">Pseudocercospora fijiensis (strain CIRAD86)</name>
    <name type="common">Black leaf streak disease fungus</name>
    <name type="synonym">Mycosphaerella fijiensis</name>
    <dbReference type="NCBI Taxonomy" id="383855"/>
    <lineage>
        <taxon>Eukaryota</taxon>
        <taxon>Fungi</taxon>
        <taxon>Dikarya</taxon>
        <taxon>Ascomycota</taxon>
        <taxon>Pezizomycotina</taxon>
        <taxon>Dothideomycetes</taxon>
        <taxon>Dothideomycetidae</taxon>
        <taxon>Mycosphaerellales</taxon>
        <taxon>Mycosphaerellaceae</taxon>
        <taxon>Pseudocercospora</taxon>
    </lineage>
</organism>
<sequence length="194" mass="20634">MDILRPQGMDWIEEEKLADSGDFSKFSRSSIGPCPFCASFHIGYLADAFISTFPPPPEPKYLADAFISTFELPPEARVQSRGSEWFATLLHAAISLLDAAIRAAWTALRLTMGSPMRELLFTLKDGGGGGGGGKLLGSLWRGPWAWEPLPPPKAFPGKGKPPGISLQILGGGGIPGGGGGGKYINVFANHRLNP</sequence>
<gene>
    <name evidence="1" type="ORF">MYCFIDRAFT_175091</name>
</gene>
<evidence type="ECO:0000313" key="1">
    <source>
        <dbReference type="EMBL" id="EME83664.1"/>
    </source>
</evidence>
<keyword evidence="2" id="KW-1185">Reference proteome</keyword>
<dbReference type="AlphaFoldDB" id="M2ZXE9"/>
<dbReference type="GeneID" id="19333325"/>
<name>M2ZXE9_PSEFD</name>
<reference evidence="1 2" key="1">
    <citation type="journal article" date="2012" name="PLoS Pathog.">
        <title>Diverse lifestyles and strategies of plant pathogenesis encoded in the genomes of eighteen Dothideomycetes fungi.</title>
        <authorList>
            <person name="Ohm R.A."/>
            <person name="Feau N."/>
            <person name="Henrissat B."/>
            <person name="Schoch C.L."/>
            <person name="Horwitz B.A."/>
            <person name="Barry K.W."/>
            <person name="Condon B.J."/>
            <person name="Copeland A.C."/>
            <person name="Dhillon B."/>
            <person name="Glaser F."/>
            <person name="Hesse C.N."/>
            <person name="Kosti I."/>
            <person name="LaButti K."/>
            <person name="Lindquist E.A."/>
            <person name="Lucas S."/>
            <person name="Salamov A.A."/>
            <person name="Bradshaw R.E."/>
            <person name="Ciuffetti L."/>
            <person name="Hamelin R.C."/>
            <person name="Kema G.H.J."/>
            <person name="Lawrence C."/>
            <person name="Scott J.A."/>
            <person name="Spatafora J.W."/>
            <person name="Turgeon B.G."/>
            <person name="de Wit P.J.G.M."/>
            <person name="Zhong S."/>
            <person name="Goodwin S.B."/>
            <person name="Grigoriev I.V."/>
        </authorList>
    </citation>
    <scope>NUCLEOTIDE SEQUENCE [LARGE SCALE GENOMIC DNA]</scope>
    <source>
        <strain evidence="1 2">CIRAD86</strain>
    </source>
</reference>
<protein>
    <submittedName>
        <fullName evidence="1">Uncharacterized protein</fullName>
    </submittedName>
</protein>
<dbReference type="HOGENOM" id="CLU_1402996_0_0_1"/>
<dbReference type="Proteomes" id="UP000016932">
    <property type="component" value="Unassembled WGS sequence"/>
</dbReference>
<accession>M2ZXE9</accession>
<dbReference type="VEuPathDB" id="FungiDB:MYCFIDRAFT_175091"/>
<dbReference type="RefSeq" id="XP_007926831.1">
    <property type="nucleotide sequence ID" value="XM_007928640.1"/>
</dbReference>
<dbReference type="EMBL" id="KB446558">
    <property type="protein sequence ID" value="EME83664.1"/>
    <property type="molecule type" value="Genomic_DNA"/>
</dbReference>
<proteinExistence type="predicted"/>
<dbReference type="KEGG" id="pfj:MYCFIDRAFT_175091"/>